<protein>
    <submittedName>
        <fullName evidence="1">Uncharacterized protein</fullName>
    </submittedName>
</protein>
<dbReference type="Proteomes" id="UP000670092">
    <property type="component" value="Unassembled WGS sequence"/>
</dbReference>
<evidence type="ECO:0000313" key="1">
    <source>
        <dbReference type="EMBL" id="KAG5299310.1"/>
    </source>
</evidence>
<dbReference type="VEuPathDB" id="FungiDB:I7I52_09573"/>
<dbReference type="AlphaFoldDB" id="A0A8H7Z154"/>
<proteinExistence type="predicted"/>
<reference evidence="1 2" key="1">
    <citation type="submission" date="2021-01" db="EMBL/GenBank/DDBJ databases">
        <title>Chromosome-level genome assembly of a human fungal pathogen reveals clustering of transcriptionally co-regulated genes.</title>
        <authorList>
            <person name="Voorhies M."/>
            <person name="Cohen S."/>
            <person name="Shea T.P."/>
            <person name="Petrus S."/>
            <person name="Munoz J.F."/>
            <person name="Poplawski S."/>
            <person name="Goldman W.E."/>
            <person name="Michael T."/>
            <person name="Cuomo C.A."/>
            <person name="Sil A."/>
            <person name="Beyhan S."/>
        </authorList>
    </citation>
    <scope>NUCLEOTIDE SEQUENCE [LARGE SCALE GENOMIC DNA]</scope>
    <source>
        <strain evidence="1 2">G184AR</strain>
    </source>
</reference>
<sequence length="93" mass="10959">MCSHFQQRASFSKVQSTKFLLRSPPRCRFTLRMGTEEDKYARHRAISIRLCFLFFSFSFLLENFTKGANINLCSSKVSKRQYTVASHQNQHLF</sequence>
<name>A0A8H7Z154_AJECA</name>
<accession>A0A8H7Z154</accession>
<comment type="caution">
    <text evidence="1">The sequence shown here is derived from an EMBL/GenBank/DDBJ whole genome shotgun (WGS) entry which is preliminary data.</text>
</comment>
<organism evidence="1 2">
    <name type="scientific">Ajellomyces capsulatus</name>
    <name type="common">Darling's disease fungus</name>
    <name type="synonym">Histoplasma capsulatum</name>
    <dbReference type="NCBI Taxonomy" id="5037"/>
    <lineage>
        <taxon>Eukaryota</taxon>
        <taxon>Fungi</taxon>
        <taxon>Dikarya</taxon>
        <taxon>Ascomycota</taxon>
        <taxon>Pezizomycotina</taxon>
        <taxon>Eurotiomycetes</taxon>
        <taxon>Eurotiomycetidae</taxon>
        <taxon>Onygenales</taxon>
        <taxon>Ajellomycetaceae</taxon>
        <taxon>Histoplasma</taxon>
    </lineage>
</organism>
<dbReference type="EMBL" id="JAEVHI010000002">
    <property type="protein sequence ID" value="KAG5299310.1"/>
    <property type="molecule type" value="Genomic_DNA"/>
</dbReference>
<gene>
    <name evidence="1" type="ORF">I7I52_09573</name>
</gene>
<evidence type="ECO:0000313" key="2">
    <source>
        <dbReference type="Proteomes" id="UP000670092"/>
    </source>
</evidence>